<dbReference type="AlphaFoldDB" id="A0A6I8M3F5"/>
<keyword evidence="5" id="KW-1185">Reference proteome</keyword>
<name>A0A6I8M3F5_9PSEU</name>
<dbReference type="InterPro" id="IPR011330">
    <property type="entry name" value="Glyco_hydro/deAcase_b/a-brl"/>
</dbReference>
<dbReference type="InterPro" id="IPR050248">
    <property type="entry name" value="Polysacc_deacetylase_ArnD"/>
</dbReference>
<dbReference type="SUPFAM" id="SSF88713">
    <property type="entry name" value="Glycoside hydrolase/deacetylase"/>
    <property type="match status" value="1"/>
</dbReference>
<dbReference type="Gene3D" id="3.20.20.370">
    <property type="entry name" value="Glycoside hydrolase/deacetylase"/>
    <property type="match status" value="1"/>
</dbReference>
<evidence type="ECO:0000313" key="4">
    <source>
        <dbReference type="EMBL" id="VVJ23848.1"/>
    </source>
</evidence>
<evidence type="ECO:0000256" key="2">
    <source>
        <dbReference type="SAM" id="SignalP"/>
    </source>
</evidence>
<dbReference type="CDD" id="cd10917">
    <property type="entry name" value="CE4_NodB_like_6s_7s"/>
    <property type="match status" value="1"/>
</dbReference>
<sequence length="257" mass="27662">MKRVAAVAVAAALAWTTLTACSAHEPAEPEAGASQPNPAPGGGPGATTSAPYPFGTVQQKAPAIADGQVPVVRRITTDKPYVFLTMDDGAVKDPDALKLMQQNGTHPVLFLNEKYVKGHEAYFKQILDATGATLGDHTVDHPNLKGKPFEFQRKEICDDADDFQKSLGVRPSLFRPPFGNYDQTTLRAAAACGMRVAVLWTAAVNDGHVQFQAGDKLKPGDIVLMHFRKTFKEDYTAFVEQAKKDGLTPVPLADFLG</sequence>
<accession>A0A6I8M3F5</accession>
<proteinExistence type="predicted"/>
<dbReference type="GO" id="GO:0016810">
    <property type="term" value="F:hydrolase activity, acting on carbon-nitrogen (but not peptide) bonds"/>
    <property type="evidence" value="ECO:0007669"/>
    <property type="project" value="InterPro"/>
</dbReference>
<evidence type="ECO:0000256" key="1">
    <source>
        <dbReference type="SAM" id="MobiDB-lite"/>
    </source>
</evidence>
<dbReference type="PROSITE" id="PS51677">
    <property type="entry name" value="NODB"/>
    <property type="match status" value="1"/>
</dbReference>
<dbReference type="Proteomes" id="UP000399805">
    <property type="component" value="Unassembled WGS sequence"/>
</dbReference>
<dbReference type="PANTHER" id="PTHR10587:SF134">
    <property type="entry name" value="SECRETED PROTEIN"/>
    <property type="match status" value="1"/>
</dbReference>
<dbReference type="InterPro" id="IPR002509">
    <property type="entry name" value="NODB_dom"/>
</dbReference>
<feature type="region of interest" description="Disordered" evidence="1">
    <location>
        <begin position="25"/>
        <end position="54"/>
    </location>
</feature>
<protein>
    <submittedName>
        <fullName evidence="4">Secreted protein</fullName>
    </submittedName>
</protein>
<feature type="signal peptide" evidence="2">
    <location>
        <begin position="1"/>
        <end position="20"/>
    </location>
</feature>
<feature type="chain" id="PRO_5038479853" evidence="2">
    <location>
        <begin position="21"/>
        <end position="257"/>
    </location>
</feature>
<feature type="domain" description="NodB homology" evidence="3">
    <location>
        <begin position="80"/>
        <end position="257"/>
    </location>
</feature>
<dbReference type="EMBL" id="CABVGP010000003">
    <property type="protein sequence ID" value="VVJ23848.1"/>
    <property type="molecule type" value="Genomic_DNA"/>
</dbReference>
<reference evidence="4 5" key="1">
    <citation type="submission" date="2019-09" db="EMBL/GenBank/DDBJ databases">
        <authorList>
            <person name="Leyn A S."/>
        </authorList>
    </citation>
    <scope>NUCLEOTIDE SEQUENCE [LARGE SCALE GENOMIC DNA]</scope>
    <source>
        <strain evidence="4">AA231_1</strain>
    </source>
</reference>
<keyword evidence="2" id="KW-0732">Signal</keyword>
<organism evidence="4 5">
    <name type="scientific">Amycolatopsis camponoti</name>
    <dbReference type="NCBI Taxonomy" id="2606593"/>
    <lineage>
        <taxon>Bacteria</taxon>
        <taxon>Bacillati</taxon>
        <taxon>Actinomycetota</taxon>
        <taxon>Actinomycetes</taxon>
        <taxon>Pseudonocardiales</taxon>
        <taxon>Pseudonocardiaceae</taxon>
        <taxon>Amycolatopsis</taxon>
    </lineage>
</organism>
<gene>
    <name evidence="4" type="ORF">AA23TX_08731</name>
</gene>
<dbReference type="PROSITE" id="PS51257">
    <property type="entry name" value="PROKAR_LIPOPROTEIN"/>
    <property type="match status" value="1"/>
</dbReference>
<evidence type="ECO:0000259" key="3">
    <source>
        <dbReference type="PROSITE" id="PS51677"/>
    </source>
</evidence>
<dbReference type="PANTHER" id="PTHR10587">
    <property type="entry name" value="GLYCOSYL TRANSFERASE-RELATED"/>
    <property type="match status" value="1"/>
</dbReference>
<evidence type="ECO:0000313" key="5">
    <source>
        <dbReference type="Proteomes" id="UP000399805"/>
    </source>
</evidence>
<dbReference type="Pfam" id="PF01522">
    <property type="entry name" value="Polysacc_deac_1"/>
    <property type="match status" value="1"/>
</dbReference>
<dbReference type="GO" id="GO:0005975">
    <property type="term" value="P:carbohydrate metabolic process"/>
    <property type="evidence" value="ECO:0007669"/>
    <property type="project" value="InterPro"/>
</dbReference>